<sequence length="142" mass="16644">MFDIISGTRRFKLAPYERLPTPEEPLYDWIKVWVEFLLPGLNTAFSASFTIVELRRLKDRLQTLYESILHQKKSHAVFFNSRENQVILEFHKTEFGEAVVVNLLLRPEDNADSAEVKDFFCIDESYFPALLSGLDEMINWPE</sequence>
<accession>A0A345CR57</accession>
<dbReference type="InterPro" id="IPR056510">
    <property type="entry name" value="WapI"/>
</dbReference>
<evidence type="ECO:0000313" key="2">
    <source>
        <dbReference type="Proteomes" id="UP000264980"/>
    </source>
</evidence>
<organism evidence="1 2">
    <name type="scientific">Erwinia tracheiphila</name>
    <dbReference type="NCBI Taxonomy" id="65700"/>
    <lineage>
        <taxon>Bacteria</taxon>
        <taxon>Pseudomonadati</taxon>
        <taxon>Pseudomonadota</taxon>
        <taxon>Gammaproteobacteria</taxon>
        <taxon>Enterobacterales</taxon>
        <taxon>Erwiniaceae</taxon>
        <taxon>Erwinia</taxon>
    </lineage>
</organism>
<name>A0A345CR57_9GAMM</name>
<dbReference type="Proteomes" id="UP000264980">
    <property type="component" value="Chromosome"/>
</dbReference>
<dbReference type="Pfam" id="PF24716">
    <property type="entry name" value="WapI"/>
    <property type="match status" value="1"/>
</dbReference>
<reference evidence="1 2" key="1">
    <citation type="submission" date="2016-01" db="EMBL/GenBank/DDBJ databases">
        <authorList>
            <person name="Oliw E.H."/>
        </authorList>
    </citation>
    <scope>NUCLEOTIDE SEQUENCE [LARGE SCALE GENOMIC DNA]</scope>
    <source>
        <strain evidence="1 2">MDcuke</strain>
    </source>
</reference>
<dbReference type="RefSeq" id="WP_233480625.1">
    <property type="nucleotide sequence ID" value="NZ_CP013970.1"/>
</dbReference>
<evidence type="ECO:0000313" key="1">
    <source>
        <dbReference type="EMBL" id="AXF75924.1"/>
    </source>
</evidence>
<dbReference type="AlphaFoldDB" id="A0A345CR57"/>
<protein>
    <submittedName>
        <fullName evidence="1">Uncharacterized protein</fullName>
    </submittedName>
</protein>
<gene>
    <name evidence="1" type="ORF">AV903_07420</name>
</gene>
<dbReference type="EMBL" id="CP013970">
    <property type="protein sequence ID" value="AXF75924.1"/>
    <property type="molecule type" value="Genomic_DNA"/>
</dbReference>
<proteinExistence type="predicted"/>